<keyword evidence="2" id="KW-1185">Reference proteome</keyword>
<proteinExistence type="predicted"/>
<evidence type="ECO:0000313" key="2">
    <source>
        <dbReference type="Proteomes" id="UP001601444"/>
    </source>
</evidence>
<comment type="caution">
    <text evidence="1">The sequence shown here is derived from an EMBL/GenBank/DDBJ whole genome shotgun (WGS) entry which is preliminary data.</text>
</comment>
<evidence type="ECO:0008006" key="3">
    <source>
        <dbReference type="Google" id="ProtNLM"/>
    </source>
</evidence>
<protein>
    <recommendedName>
        <fullName evidence="3">GcrA cell cycle regulator</fullName>
    </recommendedName>
</protein>
<organism evidence="1 2">
    <name type="scientific">Nocardia thailandica</name>
    <dbReference type="NCBI Taxonomy" id="257275"/>
    <lineage>
        <taxon>Bacteria</taxon>
        <taxon>Bacillati</taxon>
        <taxon>Actinomycetota</taxon>
        <taxon>Actinomycetes</taxon>
        <taxon>Mycobacteriales</taxon>
        <taxon>Nocardiaceae</taxon>
        <taxon>Nocardia</taxon>
    </lineage>
</organism>
<accession>A0ABW6PP32</accession>
<reference evidence="1 2" key="1">
    <citation type="submission" date="2024-10" db="EMBL/GenBank/DDBJ databases">
        <title>The Natural Products Discovery Center: Release of the First 8490 Sequenced Strains for Exploring Actinobacteria Biosynthetic Diversity.</title>
        <authorList>
            <person name="Kalkreuter E."/>
            <person name="Kautsar S.A."/>
            <person name="Yang D."/>
            <person name="Bader C.D."/>
            <person name="Teijaro C.N."/>
            <person name="Fluegel L."/>
            <person name="Davis C.M."/>
            <person name="Simpson J.R."/>
            <person name="Lauterbach L."/>
            <person name="Steele A.D."/>
            <person name="Gui C."/>
            <person name="Meng S."/>
            <person name="Li G."/>
            <person name="Viehrig K."/>
            <person name="Ye F."/>
            <person name="Su P."/>
            <person name="Kiefer A.F."/>
            <person name="Nichols A."/>
            <person name="Cepeda A.J."/>
            <person name="Yan W."/>
            <person name="Fan B."/>
            <person name="Jiang Y."/>
            <person name="Adhikari A."/>
            <person name="Zheng C.-J."/>
            <person name="Schuster L."/>
            <person name="Cowan T.M."/>
            <person name="Smanski M.J."/>
            <person name="Chevrette M.G."/>
            <person name="De Carvalho L.P.S."/>
            <person name="Shen B."/>
        </authorList>
    </citation>
    <scope>NUCLEOTIDE SEQUENCE [LARGE SCALE GENOMIC DNA]</scope>
    <source>
        <strain evidence="1 2">NPDC004045</strain>
    </source>
</reference>
<dbReference type="Proteomes" id="UP001601444">
    <property type="component" value="Unassembled WGS sequence"/>
</dbReference>
<name>A0ABW6PP32_9NOCA</name>
<evidence type="ECO:0000313" key="1">
    <source>
        <dbReference type="EMBL" id="MFF0544127.1"/>
    </source>
</evidence>
<feature type="non-terminal residue" evidence="1">
    <location>
        <position position="64"/>
    </location>
</feature>
<dbReference type="EMBL" id="JBIAMX010000007">
    <property type="protein sequence ID" value="MFF0544127.1"/>
    <property type="molecule type" value="Genomic_DNA"/>
</dbReference>
<gene>
    <name evidence="1" type="ORF">ACFYTF_14955</name>
</gene>
<sequence>MTEEEIDWAVRLYGDGRSLNAVARTLGKAKGSMVKSKCVVYRGDLRVTRCGQAVNAAGSSCSSV</sequence>